<evidence type="ECO:0000256" key="6">
    <source>
        <dbReference type="ARBA" id="ARBA00022692"/>
    </source>
</evidence>
<feature type="domain" description="VTT" evidence="12">
    <location>
        <begin position="133"/>
        <end position="247"/>
    </location>
</feature>
<evidence type="ECO:0000256" key="10">
    <source>
        <dbReference type="SAM" id="MobiDB-lite"/>
    </source>
</evidence>
<evidence type="ECO:0000313" key="14">
    <source>
        <dbReference type="Proteomes" id="UP000027195"/>
    </source>
</evidence>
<sequence length="355" mass="38622">MSSLNPQVATHDAYRASEDTFVAPQPSYPYQKYGSPANRGISRTPSPTPSENAALAQKTFVDFKSLFKLTKGNIVRWIIIALLLALTIVTSVLHNQIVKGLQPAADWIHKLPAGWLIPVAILFVISFPPLFGHEIVSIMCGLVWGPGIGFAIVCLGSFLGELANYFTFRYCCQARSEKIRSKSIQYAALTKVIQNGGVKVAIIARYSIIPGHVVTAIFATCGMSLQTFIISAIASLPNQFINVYIGYTFETSANNSDGGKSKTISTIVTVVTIAITIFAMRYITSKVNAVKPEVIYARRKARQYAGNTGYPTDDESTIALNARPQSNSPPYPAHSATYSTTYPPTTYAPVHQAEV</sequence>
<evidence type="ECO:0000256" key="11">
    <source>
        <dbReference type="SAM" id="Phobius"/>
    </source>
</evidence>
<evidence type="ECO:0000256" key="8">
    <source>
        <dbReference type="ARBA" id="ARBA00023034"/>
    </source>
</evidence>
<reference evidence="14" key="1">
    <citation type="journal article" date="2014" name="Proc. Natl. Acad. Sci. U.S.A.">
        <title>Extensive sampling of basidiomycete genomes demonstrates inadequacy of the white-rot/brown-rot paradigm for wood decay fungi.</title>
        <authorList>
            <person name="Riley R."/>
            <person name="Salamov A.A."/>
            <person name="Brown D.W."/>
            <person name="Nagy L.G."/>
            <person name="Floudas D."/>
            <person name="Held B.W."/>
            <person name="Levasseur A."/>
            <person name="Lombard V."/>
            <person name="Morin E."/>
            <person name="Otillar R."/>
            <person name="Lindquist E.A."/>
            <person name="Sun H."/>
            <person name="LaButti K.M."/>
            <person name="Schmutz J."/>
            <person name="Jabbour D."/>
            <person name="Luo H."/>
            <person name="Baker S.E."/>
            <person name="Pisabarro A.G."/>
            <person name="Walton J.D."/>
            <person name="Blanchette R.A."/>
            <person name="Henrissat B."/>
            <person name="Martin F."/>
            <person name="Cullen D."/>
            <person name="Hibbett D.S."/>
            <person name="Grigoriev I.V."/>
        </authorList>
    </citation>
    <scope>NUCLEOTIDE SEQUENCE [LARGE SCALE GENOMIC DNA]</scope>
    <source>
        <strain evidence="14">FD-172 SS1</strain>
    </source>
</reference>
<evidence type="ECO:0000256" key="4">
    <source>
        <dbReference type="ARBA" id="ARBA00013533"/>
    </source>
</evidence>
<name>A0A067MC29_BOTB1</name>
<proteinExistence type="inferred from homology"/>
<feature type="region of interest" description="Disordered" evidence="10">
    <location>
        <begin position="28"/>
        <end position="50"/>
    </location>
</feature>
<evidence type="ECO:0000256" key="9">
    <source>
        <dbReference type="ARBA" id="ARBA00023136"/>
    </source>
</evidence>
<feature type="transmembrane region" description="Helical" evidence="11">
    <location>
        <begin position="113"/>
        <end position="131"/>
    </location>
</feature>
<dbReference type="HOGENOM" id="CLU_021545_1_0_1"/>
<feature type="transmembrane region" description="Helical" evidence="11">
    <location>
        <begin position="264"/>
        <end position="283"/>
    </location>
</feature>
<evidence type="ECO:0000256" key="5">
    <source>
        <dbReference type="ARBA" id="ARBA00020673"/>
    </source>
</evidence>
<feature type="transmembrane region" description="Helical" evidence="11">
    <location>
        <begin position="74"/>
        <end position="93"/>
    </location>
</feature>
<evidence type="ECO:0000313" key="13">
    <source>
        <dbReference type="EMBL" id="KDQ09151.1"/>
    </source>
</evidence>
<comment type="similarity">
    <text evidence="3">Belongs to the TVP38/TMEM64 family.</text>
</comment>
<feature type="transmembrane region" description="Helical" evidence="11">
    <location>
        <begin position="138"/>
        <end position="159"/>
    </location>
</feature>
<dbReference type="InterPro" id="IPR032816">
    <property type="entry name" value="VTT_dom"/>
</dbReference>
<evidence type="ECO:0000256" key="2">
    <source>
        <dbReference type="ARBA" id="ARBA00004653"/>
    </source>
</evidence>
<evidence type="ECO:0000256" key="3">
    <source>
        <dbReference type="ARBA" id="ARBA00008640"/>
    </source>
</evidence>
<organism evidence="13 14">
    <name type="scientific">Botryobasidium botryosum (strain FD-172 SS1)</name>
    <dbReference type="NCBI Taxonomy" id="930990"/>
    <lineage>
        <taxon>Eukaryota</taxon>
        <taxon>Fungi</taxon>
        <taxon>Dikarya</taxon>
        <taxon>Basidiomycota</taxon>
        <taxon>Agaricomycotina</taxon>
        <taxon>Agaricomycetes</taxon>
        <taxon>Cantharellales</taxon>
        <taxon>Botryobasidiaceae</taxon>
        <taxon>Botryobasidium</taxon>
    </lineage>
</organism>
<dbReference type="PANTHER" id="PTHR47549:SF2">
    <property type="entry name" value="GOLGI APPARATUS MEMBRANE PROTEIN TVP38"/>
    <property type="match status" value="1"/>
</dbReference>
<evidence type="ECO:0000256" key="7">
    <source>
        <dbReference type="ARBA" id="ARBA00022989"/>
    </source>
</evidence>
<dbReference type="OrthoDB" id="166803at2759"/>
<dbReference type="PANTHER" id="PTHR47549">
    <property type="entry name" value="GOLGI APPARATUS MEMBRANE PROTEIN TVP38-RELATED"/>
    <property type="match status" value="1"/>
</dbReference>
<comment type="function">
    <text evidence="1">Golgi membrane protein involved in vesicular trafficking and spindle migration.</text>
</comment>
<dbReference type="STRING" id="930990.A0A067MC29"/>
<keyword evidence="7 11" id="KW-1133">Transmembrane helix</keyword>
<dbReference type="InterPro" id="IPR051076">
    <property type="entry name" value="Golgi_membrane_TVP38/TMEM64"/>
</dbReference>
<gene>
    <name evidence="13" type="ORF">BOTBODRAFT_165190</name>
</gene>
<dbReference type="AlphaFoldDB" id="A0A067MC29"/>
<keyword evidence="14" id="KW-1185">Reference proteome</keyword>
<dbReference type="InParanoid" id="A0A067MC29"/>
<evidence type="ECO:0000259" key="12">
    <source>
        <dbReference type="Pfam" id="PF09335"/>
    </source>
</evidence>
<feature type="compositionally biased region" description="Polar residues" evidence="10">
    <location>
        <begin position="41"/>
        <end position="50"/>
    </location>
</feature>
<evidence type="ECO:0000256" key="1">
    <source>
        <dbReference type="ARBA" id="ARBA00002978"/>
    </source>
</evidence>
<keyword evidence="6 11" id="KW-0812">Transmembrane</keyword>
<dbReference type="Pfam" id="PF09335">
    <property type="entry name" value="VTT_dom"/>
    <property type="match status" value="1"/>
</dbReference>
<comment type="subcellular location">
    <subcellularLocation>
        <location evidence="2">Golgi apparatus membrane</location>
        <topology evidence="2">Multi-pass membrane protein</topology>
    </subcellularLocation>
</comment>
<keyword evidence="9 11" id="KW-0472">Membrane</keyword>
<dbReference type="GO" id="GO:0000139">
    <property type="term" value="C:Golgi membrane"/>
    <property type="evidence" value="ECO:0007669"/>
    <property type="project" value="UniProtKB-SubCell"/>
</dbReference>
<dbReference type="Proteomes" id="UP000027195">
    <property type="component" value="Unassembled WGS sequence"/>
</dbReference>
<protein>
    <recommendedName>
        <fullName evidence="4">Golgi apparatus membrane protein TVP38</fullName>
    </recommendedName>
    <alternativeName>
        <fullName evidence="5">Golgi apparatus membrane protein tvp38</fullName>
    </alternativeName>
</protein>
<dbReference type="EMBL" id="KL198082">
    <property type="protein sequence ID" value="KDQ09151.1"/>
    <property type="molecule type" value="Genomic_DNA"/>
</dbReference>
<accession>A0A067MC29</accession>
<dbReference type="FunCoup" id="A0A067MC29">
    <property type="interactions" value="29"/>
</dbReference>
<keyword evidence="8" id="KW-0333">Golgi apparatus</keyword>